<dbReference type="Proteomes" id="UP000095282">
    <property type="component" value="Unplaced"/>
</dbReference>
<protein>
    <submittedName>
        <fullName evidence="3">SPK domain-containing protein</fullName>
    </submittedName>
</protein>
<proteinExistence type="predicted"/>
<accession>A0A1I7V4N3</accession>
<dbReference type="STRING" id="1561998.A0A1I7V4N3"/>
<keyword evidence="2" id="KW-1185">Reference proteome</keyword>
<reference evidence="3" key="1">
    <citation type="submission" date="2016-11" db="UniProtKB">
        <authorList>
            <consortium name="WormBaseParasite"/>
        </authorList>
    </citation>
    <scope>IDENTIFICATION</scope>
</reference>
<name>A0A1I7V4N3_9PELO</name>
<feature type="region of interest" description="Disordered" evidence="1">
    <location>
        <begin position="144"/>
        <end position="164"/>
    </location>
</feature>
<evidence type="ECO:0000256" key="1">
    <source>
        <dbReference type="SAM" id="MobiDB-lite"/>
    </source>
</evidence>
<sequence>MQTVADRISEPFNSEDLKEWCPLIKSLLTSKQLNLRESGAQLWKKSFGTVKTQLTYPDDLRTILQKMPKKFGIVVPPAARLDSTSFLVDDDAMDGLSDSSESSMLMNLETNKMQNDLGGNQCSFQFSQQGPADDVADKLLKEKSVRTCTPSRNPVSHDKNSSRKRAAKISLLDEDSCDFVKIASTPPSCRKTRLTDRQKEKLAEASVPNTSINYMGEESQSGLQKTENIKKALTAMNFDVGEDSISTQFSIALQKTTADATDIEKEESAQSCRKSSKRSRKLFNVTPVKAFPDVSSYNSGSCNSVDEKKRR</sequence>
<evidence type="ECO:0000313" key="2">
    <source>
        <dbReference type="Proteomes" id="UP000095282"/>
    </source>
</evidence>
<dbReference type="WBParaSite" id="Csp11.Scaffold70.g419.t1">
    <property type="protein sequence ID" value="Csp11.Scaffold70.g419.t1"/>
    <property type="gene ID" value="Csp11.Scaffold70.g419"/>
</dbReference>
<dbReference type="eggNOG" id="ENOG502TGM9">
    <property type="taxonomic scope" value="Eukaryota"/>
</dbReference>
<dbReference type="AlphaFoldDB" id="A0A1I7V4N3"/>
<feature type="region of interest" description="Disordered" evidence="1">
    <location>
        <begin position="257"/>
        <end position="277"/>
    </location>
</feature>
<organism evidence="2 3">
    <name type="scientific">Caenorhabditis tropicalis</name>
    <dbReference type="NCBI Taxonomy" id="1561998"/>
    <lineage>
        <taxon>Eukaryota</taxon>
        <taxon>Metazoa</taxon>
        <taxon>Ecdysozoa</taxon>
        <taxon>Nematoda</taxon>
        <taxon>Chromadorea</taxon>
        <taxon>Rhabditida</taxon>
        <taxon>Rhabditina</taxon>
        <taxon>Rhabditomorpha</taxon>
        <taxon>Rhabditoidea</taxon>
        <taxon>Rhabditidae</taxon>
        <taxon>Peloderinae</taxon>
        <taxon>Caenorhabditis</taxon>
    </lineage>
</organism>
<evidence type="ECO:0000313" key="3">
    <source>
        <dbReference type="WBParaSite" id="Csp11.Scaffold70.g419.t1"/>
    </source>
</evidence>